<reference evidence="2 7" key="3">
    <citation type="submission" date="2020-05" db="EMBL/GenBank/DDBJ databases">
        <title>Draft genome sequence of Clostridium cochlearium strain AGROS13 isolated from a sheep dairy farm in New Zealand.</title>
        <authorList>
            <person name="Gupta T.B."/>
            <person name="Jauregui R."/>
            <person name="Risson A.N."/>
            <person name="Brightwell G."/>
            <person name="Maclean P."/>
        </authorList>
    </citation>
    <scope>NUCLEOTIDE SEQUENCE [LARGE SCALE GENOMIC DNA]</scope>
    <source>
        <strain evidence="2 7">AGROS13</strain>
    </source>
</reference>
<gene>
    <name evidence="2" type="ORF">HMJ28_09440</name>
    <name evidence="4" type="ORF">NCTC13028_00959</name>
    <name evidence="3" type="ORF">SAMN05216497_11529</name>
</gene>
<accession>A0A239YYT6</accession>
<keyword evidence="1" id="KW-0812">Transmembrane</keyword>
<keyword evidence="1" id="KW-1133">Transmembrane helix</keyword>
<reference evidence="4 6" key="2">
    <citation type="submission" date="2018-06" db="EMBL/GenBank/DDBJ databases">
        <authorList>
            <consortium name="Pathogen Informatics"/>
            <person name="Doyle S."/>
        </authorList>
    </citation>
    <scope>NUCLEOTIDE SEQUENCE [LARGE SCALE GENOMIC DNA]</scope>
    <source>
        <strain evidence="4 6">NCTC13028</strain>
    </source>
</reference>
<evidence type="ECO:0000313" key="2">
    <source>
        <dbReference type="EMBL" id="NOH16606.1"/>
    </source>
</evidence>
<evidence type="ECO:0000313" key="7">
    <source>
        <dbReference type="Proteomes" id="UP000528432"/>
    </source>
</evidence>
<evidence type="ECO:0000313" key="5">
    <source>
        <dbReference type="Proteomes" id="UP000198811"/>
    </source>
</evidence>
<sequence>MKIIVLDRKKTKVFIIILLLMTSMFVFQRVINNSMKMTSLMQSNIKKLKNYKALNGEIEYGLPEQWIAEEKKFEGSEIVYHNEFESRDLKVHGFMQVWDIGYNIKEFLQNSKSISEKQNKISDYVMKNIKINNKPAYCISYIIKNNQDRLFKCYEYFLNKDDKIIRFSFFVQEDKFKENMPTIFKNIVETLKYNKK</sequence>
<organism evidence="2 7">
    <name type="scientific">Clostridium cochlearium</name>
    <dbReference type="NCBI Taxonomy" id="1494"/>
    <lineage>
        <taxon>Bacteria</taxon>
        <taxon>Bacillati</taxon>
        <taxon>Bacillota</taxon>
        <taxon>Clostridia</taxon>
        <taxon>Eubacteriales</taxon>
        <taxon>Clostridiaceae</taxon>
        <taxon>Clostridium</taxon>
    </lineage>
</organism>
<dbReference type="RefSeq" id="WP_089866732.1">
    <property type="nucleotide sequence ID" value="NZ_CP173238.1"/>
</dbReference>
<dbReference type="Proteomes" id="UP000250223">
    <property type="component" value="Unassembled WGS sequence"/>
</dbReference>
<dbReference type="Proteomes" id="UP000528432">
    <property type="component" value="Unassembled WGS sequence"/>
</dbReference>
<keyword evidence="1" id="KW-0472">Membrane</keyword>
<dbReference type="OrthoDB" id="1739449at2"/>
<protein>
    <submittedName>
        <fullName evidence="4">Membrane-associated protein</fullName>
    </submittedName>
</protein>
<dbReference type="AlphaFoldDB" id="A0A239YYT6"/>
<evidence type="ECO:0000313" key="4">
    <source>
        <dbReference type="EMBL" id="SQB34069.1"/>
    </source>
</evidence>
<keyword evidence="5" id="KW-1185">Reference proteome</keyword>
<evidence type="ECO:0000256" key="1">
    <source>
        <dbReference type="SAM" id="Phobius"/>
    </source>
</evidence>
<dbReference type="GeneID" id="70576075"/>
<dbReference type="STRING" id="1494.SAMN05216497_11529"/>
<evidence type="ECO:0000313" key="6">
    <source>
        <dbReference type="Proteomes" id="UP000250223"/>
    </source>
</evidence>
<dbReference type="Proteomes" id="UP000198811">
    <property type="component" value="Unassembled WGS sequence"/>
</dbReference>
<proteinExistence type="predicted"/>
<dbReference type="EMBL" id="FNGL01000015">
    <property type="protein sequence ID" value="SDL27113.1"/>
    <property type="molecule type" value="Genomic_DNA"/>
</dbReference>
<reference evidence="3 5" key="1">
    <citation type="submission" date="2016-10" db="EMBL/GenBank/DDBJ databases">
        <authorList>
            <person name="Varghese N."/>
            <person name="Submissions S."/>
        </authorList>
    </citation>
    <scope>NUCLEOTIDE SEQUENCE [LARGE SCALE GENOMIC DNA]</scope>
    <source>
        <strain evidence="3 5">NLAE-zl-C224</strain>
    </source>
</reference>
<name>A0A239YYT6_CLOCO</name>
<feature type="transmembrane region" description="Helical" evidence="1">
    <location>
        <begin position="12"/>
        <end position="31"/>
    </location>
</feature>
<dbReference type="EMBL" id="UAWC01000005">
    <property type="protein sequence ID" value="SQB34069.1"/>
    <property type="molecule type" value="Genomic_DNA"/>
</dbReference>
<evidence type="ECO:0000313" key="3">
    <source>
        <dbReference type="EMBL" id="SDL27113.1"/>
    </source>
</evidence>
<dbReference type="EMBL" id="JABFIF010000019">
    <property type="protein sequence ID" value="NOH16606.1"/>
    <property type="molecule type" value="Genomic_DNA"/>
</dbReference>